<sequence length="46" mass="4910">MVSEAFIWAILLLPLGTFAVIGMVIRPFFNRFAGISGILLIGAMAA</sequence>
<protein>
    <recommendedName>
        <fullName evidence="3">NADH-Ubiquinone oxidoreductase (complex I) chain 5 N-terminal domain-containing protein</fullName>
    </recommendedName>
</protein>
<keyword evidence="1" id="KW-0472">Membrane</keyword>
<organism evidence="2">
    <name type="scientific">marine metagenome</name>
    <dbReference type="NCBI Taxonomy" id="408172"/>
    <lineage>
        <taxon>unclassified sequences</taxon>
        <taxon>metagenomes</taxon>
        <taxon>ecological metagenomes</taxon>
    </lineage>
</organism>
<keyword evidence="1" id="KW-1133">Transmembrane helix</keyword>
<dbReference type="EMBL" id="UINC01069629">
    <property type="protein sequence ID" value="SVC03149.1"/>
    <property type="molecule type" value="Genomic_DNA"/>
</dbReference>
<proteinExistence type="predicted"/>
<evidence type="ECO:0000313" key="2">
    <source>
        <dbReference type="EMBL" id="SVC03149.1"/>
    </source>
</evidence>
<feature type="transmembrane region" description="Helical" evidence="1">
    <location>
        <begin position="6"/>
        <end position="25"/>
    </location>
</feature>
<evidence type="ECO:0008006" key="3">
    <source>
        <dbReference type="Google" id="ProtNLM"/>
    </source>
</evidence>
<feature type="non-terminal residue" evidence="2">
    <location>
        <position position="46"/>
    </location>
</feature>
<gene>
    <name evidence="2" type="ORF">METZ01_LOCUS256003</name>
</gene>
<keyword evidence="1" id="KW-0812">Transmembrane</keyword>
<accession>A0A382IV22</accession>
<reference evidence="2" key="1">
    <citation type="submission" date="2018-05" db="EMBL/GenBank/DDBJ databases">
        <authorList>
            <person name="Lanie J.A."/>
            <person name="Ng W.-L."/>
            <person name="Kazmierczak K.M."/>
            <person name="Andrzejewski T.M."/>
            <person name="Davidsen T.M."/>
            <person name="Wayne K.J."/>
            <person name="Tettelin H."/>
            <person name="Glass J.I."/>
            <person name="Rusch D."/>
            <person name="Podicherti R."/>
            <person name="Tsui H.-C.T."/>
            <person name="Winkler M.E."/>
        </authorList>
    </citation>
    <scope>NUCLEOTIDE SEQUENCE</scope>
</reference>
<evidence type="ECO:0000256" key="1">
    <source>
        <dbReference type="SAM" id="Phobius"/>
    </source>
</evidence>
<dbReference type="AlphaFoldDB" id="A0A382IV22"/>
<name>A0A382IV22_9ZZZZ</name>